<dbReference type="EMBL" id="RAQJ01000003">
    <property type="protein sequence ID" value="RKE94739.1"/>
    <property type="molecule type" value="Genomic_DNA"/>
</dbReference>
<dbReference type="PROSITE" id="PS51257">
    <property type="entry name" value="PROKAR_LIPOPROTEIN"/>
    <property type="match status" value="1"/>
</dbReference>
<dbReference type="AlphaFoldDB" id="A0A420DKJ9"/>
<reference evidence="2 3" key="1">
    <citation type="submission" date="2018-09" db="EMBL/GenBank/DDBJ databases">
        <title>Genomic Encyclopedia of Archaeal and Bacterial Type Strains, Phase II (KMG-II): from individual species to whole genera.</title>
        <authorList>
            <person name="Goeker M."/>
        </authorList>
    </citation>
    <scope>NUCLEOTIDE SEQUENCE [LARGE SCALE GENOMIC DNA]</scope>
    <source>
        <strain evidence="2 3">DSM 26283</strain>
    </source>
</reference>
<evidence type="ECO:0008006" key="4">
    <source>
        <dbReference type="Google" id="ProtNLM"/>
    </source>
</evidence>
<evidence type="ECO:0000313" key="3">
    <source>
        <dbReference type="Proteomes" id="UP000284892"/>
    </source>
</evidence>
<dbReference type="Gene3D" id="4.10.1080.10">
    <property type="entry name" value="TSP type-3 repeat"/>
    <property type="match status" value="1"/>
</dbReference>
<accession>A0A420DKJ9</accession>
<feature type="region of interest" description="Disordered" evidence="1">
    <location>
        <begin position="137"/>
        <end position="219"/>
    </location>
</feature>
<name>A0A420DKJ9_9FLAO</name>
<evidence type="ECO:0000313" key="2">
    <source>
        <dbReference type="EMBL" id="RKE94739.1"/>
    </source>
</evidence>
<sequence length="304" mass="33903">MRKLLYILSFIFLATSCDDGDVIEVELAFEDTLTFCDEITQSYLLYKIKSTPYESMSLLFPNNNSTDLIFNPSENNYQETLTIDGSNVKFNYRTYNGNPQNLLCALIPGSGVNIINDYPAASGATVEFLSTFIDDDNDGIPSADEDENLDGDNNYLTNPSDFDGDGIFNYIDADDDNDNVLTKNEDDNEDGDNNPFTNPKDTDNDGLPNYLDADDDGDGIDSRLEDENGNGILTDDFDEEFGIQNTARYLDNTASFEYEDTTLNVNDYVRTVTVSVEIQDVDLGIFSRDLLSLGTYTKTINLTD</sequence>
<dbReference type="InterPro" id="IPR028974">
    <property type="entry name" value="TSP_type-3_rpt"/>
</dbReference>
<protein>
    <recommendedName>
        <fullName evidence="4">Thrombospondin type 3 repeat-containing protein</fullName>
    </recommendedName>
</protein>
<keyword evidence="3" id="KW-1185">Reference proteome</keyword>
<feature type="compositionally biased region" description="Acidic residues" evidence="1">
    <location>
        <begin position="137"/>
        <end position="150"/>
    </location>
</feature>
<evidence type="ECO:0000256" key="1">
    <source>
        <dbReference type="SAM" id="MobiDB-lite"/>
    </source>
</evidence>
<dbReference type="Proteomes" id="UP000284892">
    <property type="component" value="Unassembled WGS sequence"/>
</dbReference>
<organism evidence="2 3">
    <name type="scientific">Ichthyenterobacterium magnum</name>
    <dbReference type="NCBI Taxonomy" id="1230530"/>
    <lineage>
        <taxon>Bacteria</taxon>
        <taxon>Pseudomonadati</taxon>
        <taxon>Bacteroidota</taxon>
        <taxon>Flavobacteriia</taxon>
        <taxon>Flavobacteriales</taxon>
        <taxon>Flavobacteriaceae</taxon>
        <taxon>Ichthyenterobacterium</taxon>
    </lineage>
</organism>
<gene>
    <name evidence="2" type="ORF">BXY80_1751</name>
</gene>
<comment type="caution">
    <text evidence="2">The sequence shown here is derived from an EMBL/GenBank/DDBJ whole genome shotgun (WGS) entry which is preliminary data.</text>
</comment>
<dbReference type="RefSeq" id="WP_120201026.1">
    <property type="nucleotide sequence ID" value="NZ_RAQJ01000003.1"/>
</dbReference>
<dbReference type="OrthoDB" id="1159446at2"/>
<proteinExistence type="predicted"/>
<dbReference type="GO" id="GO:0005509">
    <property type="term" value="F:calcium ion binding"/>
    <property type="evidence" value="ECO:0007669"/>
    <property type="project" value="InterPro"/>
</dbReference>